<reference evidence="2" key="1">
    <citation type="submission" date="2020-08" db="EMBL/GenBank/DDBJ databases">
        <title>Plant Genome Project.</title>
        <authorList>
            <person name="Zhang R.-G."/>
        </authorList>
    </citation>
    <scope>NUCLEOTIDE SEQUENCE</scope>
    <source>
        <strain evidence="2">WSP0</strain>
        <tissue evidence="2">Leaf</tissue>
    </source>
</reference>
<keyword evidence="3" id="KW-1185">Reference proteome</keyword>
<evidence type="ECO:0000313" key="2">
    <source>
        <dbReference type="EMBL" id="KAG5565641.1"/>
    </source>
</evidence>
<gene>
    <name evidence="2" type="ORF">RHGRI_001527</name>
</gene>
<comment type="caution">
    <text evidence="2">The sequence shown here is derived from an EMBL/GenBank/DDBJ whole genome shotgun (WGS) entry which is preliminary data.</text>
</comment>
<protein>
    <submittedName>
        <fullName evidence="2">Uncharacterized protein</fullName>
    </submittedName>
</protein>
<dbReference type="EMBL" id="JACTNZ010000001">
    <property type="protein sequence ID" value="KAG5565641.1"/>
    <property type="molecule type" value="Genomic_DNA"/>
</dbReference>
<name>A0AAV6LL19_9ERIC</name>
<proteinExistence type="predicted"/>
<organism evidence="2 3">
    <name type="scientific">Rhododendron griersonianum</name>
    <dbReference type="NCBI Taxonomy" id="479676"/>
    <lineage>
        <taxon>Eukaryota</taxon>
        <taxon>Viridiplantae</taxon>
        <taxon>Streptophyta</taxon>
        <taxon>Embryophyta</taxon>
        <taxon>Tracheophyta</taxon>
        <taxon>Spermatophyta</taxon>
        <taxon>Magnoliopsida</taxon>
        <taxon>eudicotyledons</taxon>
        <taxon>Gunneridae</taxon>
        <taxon>Pentapetalae</taxon>
        <taxon>asterids</taxon>
        <taxon>Ericales</taxon>
        <taxon>Ericaceae</taxon>
        <taxon>Ericoideae</taxon>
        <taxon>Rhodoreae</taxon>
        <taxon>Rhododendron</taxon>
    </lineage>
</organism>
<feature type="compositionally biased region" description="Acidic residues" evidence="1">
    <location>
        <begin position="124"/>
        <end position="146"/>
    </location>
</feature>
<evidence type="ECO:0000256" key="1">
    <source>
        <dbReference type="SAM" id="MobiDB-lite"/>
    </source>
</evidence>
<accession>A0AAV6LL19</accession>
<feature type="region of interest" description="Disordered" evidence="1">
    <location>
        <begin position="68"/>
        <end position="155"/>
    </location>
</feature>
<evidence type="ECO:0000313" key="3">
    <source>
        <dbReference type="Proteomes" id="UP000823749"/>
    </source>
</evidence>
<dbReference type="Proteomes" id="UP000823749">
    <property type="component" value="Chromosome 1"/>
</dbReference>
<sequence length="174" mass="19356">MALHTLLDKDRAVKVYSVEEKLSEVYMGTQESHVGRPIKSERIEVNISDSRISIPRYSGPFPKVMGSSNNGMPMPQPKCIGAPNRDVPQTNTMGTAQKGKAKPISVCNKGKGQTNVQDPMVEVQVDEEDDSDDYDVDSDSSDEDEVFHDNDYGLTDDDEMFDKNIHKDVEFVGL</sequence>
<dbReference type="AlphaFoldDB" id="A0AAV6LL19"/>